<keyword evidence="8" id="KW-1185">Reference proteome</keyword>
<feature type="domain" description="ABC-2 type transporter transmembrane" evidence="6">
    <location>
        <begin position="16"/>
        <end position="386"/>
    </location>
</feature>
<feature type="transmembrane region" description="Helical" evidence="5">
    <location>
        <begin position="240"/>
        <end position="261"/>
    </location>
</feature>
<keyword evidence="3 5" id="KW-1133">Transmembrane helix</keyword>
<sequence>MWLVFQKEIKELLRDRKTLFFMIALPILLFPLIIGGAIYVGSKVVEGAKTEERSFAIIGGEYSSEFTQKLNDVEQFKLVELPADIDTKEEITAYVKADNVDFVIEIPENYSRDVLANGKIVLTLYRNQAGLAVVESVLNKIVDEFSEEYQNVAFENLTLNEEQQKSLLEPIKIEQVNVADERETQGENIGGLIPYFIFMLCLQGAMLPASDLGAGEKERGTLETLLITPIERNKIVLGKFFTIAFAGVTSALVTVLSIAIWTTVLSQGAANEVVMKFMSSIGAIDFILVFLMLVPVVAIFAAVLLTLSIYARSFKEAQGYMTPLVFVVIIPVIFAMLPGVELKGIWAWVPLTNVALAIKELIKGTMDYVQLFAIFGSTAIIAGGLLAFCIHWFKQEKVLFR</sequence>
<dbReference type="GO" id="GO:0140359">
    <property type="term" value="F:ABC-type transporter activity"/>
    <property type="evidence" value="ECO:0007669"/>
    <property type="project" value="InterPro"/>
</dbReference>
<reference evidence="7 8" key="1">
    <citation type="submission" date="2023-09" db="EMBL/GenBank/DDBJ databases">
        <authorList>
            <person name="Rey-Velasco X."/>
        </authorList>
    </citation>
    <scope>NUCLEOTIDE SEQUENCE [LARGE SCALE GENOMIC DNA]</scope>
    <source>
        <strain evidence="7 8">W409</strain>
    </source>
</reference>
<dbReference type="AlphaFoldDB" id="A0AAW8QY48"/>
<evidence type="ECO:0000256" key="3">
    <source>
        <dbReference type="ARBA" id="ARBA00022989"/>
    </source>
</evidence>
<dbReference type="Proteomes" id="UP001249020">
    <property type="component" value="Unassembled WGS sequence"/>
</dbReference>
<dbReference type="GO" id="GO:0016020">
    <property type="term" value="C:membrane"/>
    <property type="evidence" value="ECO:0007669"/>
    <property type="project" value="UniProtKB-SubCell"/>
</dbReference>
<feature type="transmembrane region" description="Helical" evidence="5">
    <location>
        <begin position="319"/>
        <end position="339"/>
    </location>
</feature>
<proteinExistence type="predicted"/>
<feature type="transmembrane region" description="Helical" evidence="5">
    <location>
        <begin position="369"/>
        <end position="393"/>
    </location>
</feature>
<comment type="subcellular location">
    <subcellularLocation>
        <location evidence="1">Membrane</location>
        <topology evidence="1">Multi-pass membrane protein</topology>
    </subcellularLocation>
</comment>
<evidence type="ECO:0000256" key="4">
    <source>
        <dbReference type="ARBA" id="ARBA00023136"/>
    </source>
</evidence>
<dbReference type="Gene3D" id="3.40.1710.10">
    <property type="entry name" value="abc type-2 transporter like domain"/>
    <property type="match status" value="1"/>
</dbReference>
<protein>
    <submittedName>
        <fullName evidence="7">ABC transporter permease</fullName>
    </submittedName>
</protein>
<gene>
    <name evidence="7" type="ORF">RM544_05210</name>
</gene>
<name>A0AAW8QY48_9ALTE</name>
<keyword evidence="4 5" id="KW-0472">Membrane</keyword>
<feature type="transmembrane region" description="Helical" evidence="5">
    <location>
        <begin position="20"/>
        <end position="40"/>
    </location>
</feature>
<feature type="transmembrane region" description="Helical" evidence="5">
    <location>
        <begin position="281"/>
        <end position="307"/>
    </location>
</feature>
<evidence type="ECO:0000313" key="7">
    <source>
        <dbReference type="EMBL" id="MDT0581926.1"/>
    </source>
</evidence>
<dbReference type="PANTHER" id="PTHR43471">
    <property type="entry name" value="ABC TRANSPORTER PERMEASE"/>
    <property type="match status" value="1"/>
</dbReference>
<evidence type="ECO:0000256" key="2">
    <source>
        <dbReference type="ARBA" id="ARBA00022692"/>
    </source>
</evidence>
<dbReference type="Pfam" id="PF12698">
    <property type="entry name" value="ABC2_membrane_3"/>
    <property type="match status" value="1"/>
</dbReference>
<accession>A0AAW8QY48</accession>
<keyword evidence="2 5" id="KW-0812">Transmembrane</keyword>
<organism evidence="7 8">
    <name type="scientific">Brumicola blandensis</name>
    <dbReference type="NCBI Taxonomy" id="3075611"/>
    <lineage>
        <taxon>Bacteria</taxon>
        <taxon>Pseudomonadati</taxon>
        <taxon>Pseudomonadota</taxon>
        <taxon>Gammaproteobacteria</taxon>
        <taxon>Alteromonadales</taxon>
        <taxon>Alteromonadaceae</taxon>
        <taxon>Brumicola</taxon>
    </lineage>
</organism>
<evidence type="ECO:0000256" key="5">
    <source>
        <dbReference type="SAM" id="Phobius"/>
    </source>
</evidence>
<comment type="caution">
    <text evidence="7">The sequence shown here is derived from an EMBL/GenBank/DDBJ whole genome shotgun (WGS) entry which is preliminary data.</text>
</comment>
<dbReference type="PANTHER" id="PTHR43471:SF3">
    <property type="entry name" value="ABC TRANSPORTER PERMEASE PROTEIN NATB"/>
    <property type="match status" value="1"/>
</dbReference>
<evidence type="ECO:0000256" key="1">
    <source>
        <dbReference type="ARBA" id="ARBA00004141"/>
    </source>
</evidence>
<dbReference type="EMBL" id="JAVRIE010000001">
    <property type="protein sequence ID" value="MDT0581926.1"/>
    <property type="molecule type" value="Genomic_DNA"/>
</dbReference>
<evidence type="ECO:0000259" key="6">
    <source>
        <dbReference type="Pfam" id="PF12698"/>
    </source>
</evidence>
<dbReference type="RefSeq" id="WP_311360731.1">
    <property type="nucleotide sequence ID" value="NZ_JAVRIE010000001.1"/>
</dbReference>
<evidence type="ECO:0000313" key="8">
    <source>
        <dbReference type="Proteomes" id="UP001249020"/>
    </source>
</evidence>
<dbReference type="InterPro" id="IPR013525">
    <property type="entry name" value="ABC2_TM"/>
</dbReference>